<dbReference type="EMBL" id="AP015038">
    <property type="protein sequence ID" value="BAT88801.1"/>
    <property type="molecule type" value="Genomic_DNA"/>
</dbReference>
<proteinExistence type="predicted"/>
<gene>
    <name evidence="1" type="primary">Vigan.05G241500</name>
    <name evidence="1" type="ORF">VIGAN_05241500</name>
</gene>
<keyword evidence="2" id="KW-1185">Reference proteome</keyword>
<sequence>MFEIVDRISDLGNYCWGRIVYHYLFRSLCKASTAWNKGEGASNVYVDGCVFVLQVWFCDRFIPSSVRVEKYPRLLH</sequence>
<accession>A0A0S3S7I4</accession>
<evidence type="ECO:0008006" key="3">
    <source>
        <dbReference type="Google" id="ProtNLM"/>
    </source>
</evidence>
<dbReference type="AlphaFoldDB" id="A0A0S3S7I4"/>
<reference evidence="1 2" key="1">
    <citation type="journal article" date="2015" name="Sci. Rep.">
        <title>The power of single molecule real-time sequencing technology in the de novo assembly of a eukaryotic genome.</title>
        <authorList>
            <person name="Sakai H."/>
            <person name="Naito K."/>
            <person name="Ogiso-Tanaka E."/>
            <person name="Takahashi Y."/>
            <person name="Iseki K."/>
            <person name="Muto C."/>
            <person name="Satou K."/>
            <person name="Teruya K."/>
            <person name="Shiroma A."/>
            <person name="Shimoji M."/>
            <person name="Hirano T."/>
            <person name="Itoh T."/>
            <person name="Kaga A."/>
            <person name="Tomooka N."/>
        </authorList>
    </citation>
    <scope>NUCLEOTIDE SEQUENCE [LARGE SCALE GENOMIC DNA]</scope>
    <source>
        <strain evidence="2">cv. Shumari</strain>
    </source>
</reference>
<evidence type="ECO:0000313" key="2">
    <source>
        <dbReference type="Proteomes" id="UP000291084"/>
    </source>
</evidence>
<evidence type="ECO:0000313" key="1">
    <source>
        <dbReference type="EMBL" id="BAT88801.1"/>
    </source>
</evidence>
<protein>
    <recommendedName>
        <fullName evidence="3">Aminotransferase-like plant mobile domain-containing protein</fullName>
    </recommendedName>
</protein>
<organism evidence="1 2">
    <name type="scientific">Vigna angularis var. angularis</name>
    <dbReference type="NCBI Taxonomy" id="157739"/>
    <lineage>
        <taxon>Eukaryota</taxon>
        <taxon>Viridiplantae</taxon>
        <taxon>Streptophyta</taxon>
        <taxon>Embryophyta</taxon>
        <taxon>Tracheophyta</taxon>
        <taxon>Spermatophyta</taxon>
        <taxon>Magnoliopsida</taxon>
        <taxon>eudicotyledons</taxon>
        <taxon>Gunneridae</taxon>
        <taxon>Pentapetalae</taxon>
        <taxon>rosids</taxon>
        <taxon>fabids</taxon>
        <taxon>Fabales</taxon>
        <taxon>Fabaceae</taxon>
        <taxon>Papilionoideae</taxon>
        <taxon>50 kb inversion clade</taxon>
        <taxon>NPAAA clade</taxon>
        <taxon>indigoferoid/millettioid clade</taxon>
        <taxon>Phaseoleae</taxon>
        <taxon>Vigna</taxon>
    </lineage>
</organism>
<name>A0A0S3S7I4_PHAAN</name>
<dbReference type="Proteomes" id="UP000291084">
    <property type="component" value="Chromosome 5"/>
</dbReference>